<dbReference type="Bgee" id="ENSAMXG00000036447">
    <property type="expression patterns" value="Expressed in zone of skin and 14 other cell types or tissues"/>
</dbReference>
<feature type="compositionally biased region" description="Basic and acidic residues" evidence="1">
    <location>
        <begin position="1"/>
        <end position="10"/>
    </location>
</feature>
<keyword evidence="4" id="KW-1185">Reference proteome</keyword>
<proteinExistence type="predicted"/>
<feature type="compositionally biased region" description="Basic and acidic residues" evidence="1">
    <location>
        <begin position="17"/>
        <end position="26"/>
    </location>
</feature>
<reference evidence="3" key="3">
    <citation type="submission" date="2025-08" db="UniProtKB">
        <authorList>
            <consortium name="Ensembl"/>
        </authorList>
    </citation>
    <scope>IDENTIFICATION</scope>
</reference>
<organism evidence="3 4">
    <name type="scientific">Astyanax mexicanus</name>
    <name type="common">Blind cave fish</name>
    <name type="synonym">Astyanax fasciatus mexicanus</name>
    <dbReference type="NCBI Taxonomy" id="7994"/>
    <lineage>
        <taxon>Eukaryota</taxon>
        <taxon>Metazoa</taxon>
        <taxon>Chordata</taxon>
        <taxon>Craniata</taxon>
        <taxon>Vertebrata</taxon>
        <taxon>Euteleostomi</taxon>
        <taxon>Actinopterygii</taxon>
        <taxon>Neopterygii</taxon>
        <taxon>Teleostei</taxon>
        <taxon>Ostariophysi</taxon>
        <taxon>Characiformes</taxon>
        <taxon>Characoidei</taxon>
        <taxon>Acestrorhamphidae</taxon>
        <taxon>Acestrorhamphinae</taxon>
        <taxon>Astyanax</taxon>
    </lineage>
</organism>
<feature type="transmembrane region" description="Helical" evidence="2">
    <location>
        <begin position="46"/>
        <end position="66"/>
    </location>
</feature>
<dbReference type="Ensembl" id="ENSAMXT00000051248.1">
    <property type="protein sequence ID" value="ENSAMXP00000038651.1"/>
    <property type="gene ID" value="ENSAMXG00000036447.1"/>
</dbReference>
<dbReference type="AlphaFoldDB" id="A0A3B1J9U3"/>
<feature type="compositionally biased region" description="Polar residues" evidence="1">
    <location>
        <begin position="27"/>
        <end position="37"/>
    </location>
</feature>
<reference evidence="4" key="2">
    <citation type="journal article" date="2014" name="Nat. Commun.">
        <title>The cavefish genome reveals candidate genes for eye loss.</title>
        <authorList>
            <person name="McGaugh S.E."/>
            <person name="Gross J.B."/>
            <person name="Aken B."/>
            <person name="Blin M."/>
            <person name="Borowsky R."/>
            <person name="Chalopin D."/>
            <person name="Hinaux H."/>
            <person name="Jeffery W.R."/>
            <person name="Keene A."/>
            <person name="Ma L."/>
            <person name="Minx P."/>
            <person name="Murphy D."/>
            <person name="O'Quin K.E."/>
            <person name="Retaux S."/>
            <person name="Rohner N."/>
            <person name="Searle S.M."/>
            <person name="Stahl B.A."/>
            <person name="Tabin C."/>
            <person name="Volff J.N."/>
            <person name="Yoshizawa M."/>
            <person name="Warren W.C."/>
        </authorList>
    </citation>
    <scope>NUCLEOTIDE SEQUENCE [LARGE SCALE GENOMIC DNA]</scope>
    <source>
        <strain evidence="4">female</strain>
    </source>
</reference>
<evidence type="ECO:0000313" key="4">
    <source>
        <dbReference type="Proteomes" id="UP000018467"/>
    </source>
</evidence>
<evidence type="ECO:0000256" key="1">
    <source>
        <dbReference type="SAM" id="MobiDB-lite"/>
    </source>
</evidence>
<feature type="transmembrane region" description="Helical" evidence="2">
    <location>
        <begin position="78"/>
        <end position="104"/>
    </location>
</feature>
<name>A0A3B1J9U3_ASTMX</name>
<dbReference type="Proteomes" id="UP000018467">
    <property type="component" value="Unassembled WGS sequence"/>
</dbReference>
<reference evidence="4" key="1">
    <citation type="submission" date="2013-03" db="EMBL/GenBank/DDBJ databases">
        <authorList>
            <person name="Jeffery W."/>
            <person name="Warren W."/>
            <person name="Wilson R.K."/>
        </authorList>
    </citation>
    <scope>NUCLEOTIDE SEQUENCE</scope>
    <source>
        <strain evidence="4">female</strain>
    </source>
</reference>
<evidence type="ECO:0000256" key="2">
    <source>
        <dbReference type="SAM" id="Phobius"/>
    </source>
</evidence>
<keyword evidence="2" id="KW-0472">Membrane</keyword>
<evidence type="ECO:0000313" key="3">
    <source>
        <dbReference type="Ensembl" id="ENSAMXP00000038651.1"/>
    </source>
</evidence>
<dbReference type="InParanoid" id="A0A3B1J9U3"/>
<reference evidence="3" key="4">
    <citation type="submission" date="2025-09" db="UniProtKB">
        <authorList>
            <consortium name="Ensembl"/>
        </authorList>
    </citation>
    <scope>IDENTIFICATION</scope>
</reference>
<sequence>MSDSQSEKTSEILLKPTEVKNAHDVESGSQPSTAAAQNCKNRDYRVLAISSIICGLSCIGIMSMIFSVKEYSRKTLTYGILAIIVWVVILICTPLLVGLVSYLLTLKD</sequence>
<accession>A0A3B1J9U3</accession>
<keyword evidence="2" id="KW-0812">Transmembrane</keyword>
<dbReference type="GeneTree" id="ENSGT00630000091000"/>
<feature type="region of interest" description="Disordered" evidence="1">
    <location>
        <begin position="1"/>
        <end position="37"/>
    </location>
</feature>
<keyword evidence="2" id="KW-1133">Transmembrane helix</keyword>
<protein>
    <submittedName>
        <fullName evidence="3">Si:dkey-16l2.20</fullName>
    </submittedName>
</protein>